<feature type="binding site" evidence="8">
    <location>
        <position position="6"/>
    </location>
    <ligand>
        <name>Mg(2+)</name>
        <dbReference type="ChEBI" id="CHEBI:18420"/>
    </ligand>
</feature>
<evidence type="ECO:0000259" key="9">
    <source>
        <dbReference type="Pfam" id="PF01850"/>
    </source>
</evidence>
<dbReference type="Proteomes" id="UP000192132">
    <property type="component" value="Unassembled WGS sequence"/>
</dbReference>
<dbReference type="RefSeq" id="WP_076878029.1">
    <property type="nucleotide sequence ID" value="NZ_MLCN01000018.1"/>
</dbReference>
<evidence type="ECO:0000256" key="3">
    <source>
        <dbReference type="ARBA" id="ARBA00022722"/>
    </source>
</evidence>
<dbReference type="Pfam" id="PF01850">
    <property type="entry name" value="PIN"/>
    <property type="match status" value="1"/>
</dbReference>
<evidence type="ECO:0000256" key="5">
    <source>
        <dbReference type="ARBA" id="ARBA00022801"/>
    </source>
</evidence>
<keyword evidence="3 8" id="KW-0540">Nuclease</keyword>
<keyword evidence="5 8" id="KW-0378">Hydrolase</keyword>
<evidence type="ECO:0000313" key="10">
    <source>
        <dbReference type="EMBL" id="ONG40028.1"/>
    </source>
</evidence>
<evidence type="ECO:0000256" key="4">
    <source>
        <dbReference type="ARBA" id="ARBA00022723"/>
    </source>
</evidence>
<name>A0A1S8CUV0_9GAMM</name>
<keyword evidence="2 8" id="KW-1277">Toxin-antitoxin system</keyword>
<evidence type="ECO:0000256" key="6">
    <source>
        <dbReference type="ARBA" id="ARBA00022842"/>
    </source>
</evidence>
<evidence type="ECO:0000256" key="7">
    <source>
        <dbReference type="ARBA" id="ARBA00038093"/>
    </source>
</evidence>
<keyword evidence="6 8" id="KW-0460">Magnesium</keyword>
<dbReference type="SUPFAM" id="SSF88723">
    <property type="entry name" value="PIN domain-like"/>
    <property type="match status" value="1"/>
</dbReference>
<reference evidence="10 11" key="1">
    <citation type="submission" date="2016-10" db="EMBL/GenBank/DDBJ databases">
        <title>Draft Genome sequence of Alkanindiges sp. strain H1.</title>
        <authorList>
            <person name="Subhash Y."/>
            <person name="Lee S."/>
        </authorList>
    </citation>
    <scope>NUCLEOTIDE SEQUENCE [LARGE SCALE GENOMIC DNA]</scope>
    <source>
        <strain evidence="10 11">H1</strain>
    </source>
</reference>
<comment type="similarity">
    <text evidence="7 8">Belongs to the PINc/VapC protein family.</text>
</comment>
<feature type="binding site" evidence="8">
    <location>
        <position position="101"/>
    </location>
    <ligand>
        <name>Mg(2+)</name>
        <dbReference type="ChEBI" id="CHEBI:18420"/>
    </ligand>
</feature>
<dbReference type="InterPro" id="IPR050556">
    <property type="entry name" value="Type_II_TA_system_RNase"/>
</dbReference>
<gene>
    <name evidence="8" type="primary">vapC</name>
    <name evidence="10" type="ORF">BKE30_07640</name>
</gene>
<dbReference type="AlphaFoldDB" id="A0A1S8CUV0"/>
<dbReference type="GO" id="GO:0000287">
    <property type="term" value="F:magnesium ion binding"/>
    <property type="evidence" value="ECO:0007669"/>
    <property type="project" value="UniProtKB-UniRule"/>
</dbReference>
<dbReference type="PANTHER" id="PTHR33653">
    <property type="entry name" value="RIBONUCLEASE VAPC2"/>
    <property type="match status" value="1"/>
</dbReference>
<dbReference type="STRING" id="1907941.BKE30_07640"/>
<accession>A0A1S8CUV0</accession>
<dbReference type="EC" id="3.1.-.-" evidence="8"/>
<dbReference type="GO" id="GO:0016787">
    <property type="term" value="F:hydrolase activity"/>
    <property type="evidence" value="ECO:0007669"/>
    <property type="project" value="UniProtKB-KW"/>
</dbReference>
<dbReference type="InterPro" id="IPR022907">
    <property type="entry name" value="VapC_family"/>
</dbReference>
<evidence type="ECO:0000313" key="11">
    <source>
        <dbReference type="Proteomes" id="UP000192132"/>
    </source>
</evidence>
<dbReference type="InterPro" id="IPR002716">
    <property type="entry name" value="PIN_dom"/>
</dbReference>
<comment type="caution">
    <text evidence="10">The sequence shown here is derived from an EMBL/GenBank/DDBJ whole genome shotgun (WGS) entry which is preliminary data.</text>
</comment>
<feature type="domain" description="PIN" evidence="9">
    <location>
        <begin position="3"/>
        <end position="128"/>
    </location>
</feature>
<sequence length="138" mass="15907">MIYMVDTNILIYQMKNMFPQIAVRINMAEEQDAQLVMSFVTYTELLKGAENSTQKLKVLKRIAQLAEKIKVVYPNNSKICQHYATQFQQLKQAGTPIGNHDLWIACHALAEQAVLVTHNVREFQRIDGLVIEDWAEEK</sequence>
<organism evidence="10 11">
    <name type="scientific">Alkanindiges hydrocarboniclasticus</name>
    <dbReference type="NCBI Taxonomy" id="1907941"/>
    <lineage>
        <taxon>Bacteria</taxon>
        <taxon>Pseudomonadati</taxon>
        <taxon>Pseudomonadota</taxon>
        <taxon>Gammaproteobacteria</taxon>
        <taxon>Moraxellales</taxon>
        <taxon>Moraxellaceae</taxon>
        <taxon>Alkanindiges</taxon>
    </lineage>
</organism>
<comment type="function">
    <text evidence="8">Toxic component of a toxin-antitoxin (TA) system. An RNase.</text>
</comment>
<comment type="cofactor">
    <cofactor evidence="1 8">
        <name>Mg(2+)</name>
        <dbReference type="ChEBI" id="CHEBI:18420"/>
    </cofactor>
</comment>
<dbReference type="GO" id="GO:0004540">
    <property type="term" value="F:RNA nuclease activity"/>
    <property type="evidence" value="ECO:0007669"/>
    <property type="project" value="InterPro"/>
</dbReference>
<dbReference type="InterPro" id="IPR029060">
    <property type="entry name" value="PIN-like_dom_sf"/>
</dbReference>
<evidence type="ECO:0000256" key="1">
    <source>
        <dbReference type="ARBA" id="ARBA00001946"/>
    </source>
</evidence>
<keyword evidence="8" id="KW-0800">Toxin</keyword>
<evidence type="ECO:0000256" key="8">
    <source>
        <dbReference type="HAMAP-Rule" id="MF_00265"/>
    </source>
</evidence>
<keyword evidence="4 8" id="KW-0479">Metal-binding</keyword>
<dbReference type="GO" id="GO:0090729">
    <property type="term" value="F:toxin activity"/>
    <property type="evidence" value="ECO:0007669"/>
    <property type="project" value="UniProtKB-KW"/>
</dbReference>
<proteinExistence type="inferred from homology"/>
<dbReference type="Gene3D" id="3.40.50.1010">
    <property type="entry name" value="5'-nuclease"/>
    <property type="match status" value="1"/>
</dbReference>
<dbReference type="EMBL" id="MLCN01000018">
    <property type="protein sequence ID" value="ONG40028.1"/>
    <property type="molecule type" value="Genomic_DNA"/>
</dbReference>
<evidence type="ECO:0000256" key="2">
    <source>
        <dbReference type="ARBA" id="ARBA00022649"/>
    </source>
</evidence>
<keyword evidence="11" id="KW-1185">Reference proteome</keyword>
<dbReference type="HAMAP" id="MF_00265">
    <property type="entry name" value="VapC_Nob1"/>
    <property type="match status" value="1"/>
</dbReference>
<protein>
    <recommendedName>
        <fullName evidence="8">Ribonuclease VapC</fullName>
        <shortName evidence="8">RNase VapC</shortName>
        <ecNumber evidence="8">3.1.-.-</ecNumber>
    </recommendedName>
    <alternativeName>
        <fullName evidence="8">Toxin VapC</fullName>
    </alternativeName>
</protein>
<dbReference type="PANTHER" id="PTHR33653:SF1">
    <property type="entry name" value="RIBONUCLEASE VAPC2"/>
    <property type="match status" value="1"/>
</dbReference>
<dbReference type="OrthoDB" id="9796690at2"/>